<dbReference type="GO" id="GO:0008094">
    <property type="term" value="F:ATP-dependent activity, acting on DNA"/>
    <property type="evidence" value="ECO:0007669"/>
    <property type="project" value="TreeGrafter"/>
</dbReference>
<sequence length="1031" mass="116220">MLACPLETLYRHLDFLIEHKFFAVQCKIGDSGAALILRVYIIPYDLPGVQGKLRVRDEASVLKPARVCLRNDNSTLAEIYSDLPSPMLDLSSQPSESSSLNDMIYGVMLSQQIAGLRSRLYPYQRESVSAMLLKEMSESNVPDPLYIPVTGLNKTAFYLQPATMEILRERPMIAPHHGGVLCEELGTGKTIMILALVLATIDQLSKPEQSIHDARSIMTPLAFRHFPHPQFEAARKRLFRRRSRAPARDHNSFPRLLEIVLHYIRTSPDGLRLRQNTEWLQNRGLQSLIDLNAPFYLQSKEPMTSSRSRRNNTDLGFRKMYLTSATLIVVPPNLLAQWNSEILKHCLGPDESDDALRFLVVNPKDELPVARLLASSYDVTFAREESKFDRAKAFTWSVCQCPGYNDTRVPDCSCDSPKLSPLFQVRWKRLVVDEGHVHGTDRTNISKVASLLSVERRWLVTGTPTTNLLGINLRSAEIDAELQYPGDVSEVDDVLPTWEDLGHSSPGSNNAHTANAEALGPRIWTRYDREDLRRLGTMMITFLQLPRFAAEIHLFSSHVVHSLFDSSGPQPGAIQVLRQVMNSIMIRHQIEDIETDVSLPPLVQETVLLSLDPLAMKSYNALQAVITINAVDSERRDQDYLFHPNNTAYLKQLVANMSQLMFWHVDERQYNVDELVKATDTMVEKAQDRGVSSRDTDALREAKKHIMLAANDHLWRAIQTNSTPEIPFVVTGIPQPILEAWSELSCTDALLFHLHNLVDAGRAQAEEDKARNVLFLQSVRKRAKGAKGRAIEENIRETRKAEDAAQRITPCNRKAAPKTSMASQREKGGLAFTEPSDPALQAPFSKISLACAHMITSRSSKLNYLLKEVLEHSSTEKFLVFSSMPLTLAHVADALTLAGVMFLQYTTASPVHIRQQYVTTFETSDKYRVFLMELKHGSRGLNLISASRVVFCEPVWKADVEAQAIKRVHRIGQTKPITVKTLAIRNSAEELMISRRAQLKTQDQRVSSLTDDFTMRNFIAVSSYFFCTPSS</sequence>
<dbReference type="GO" id="GO:0005634">
    <property type="term" value="C:nucleus"/>
    <property type="evidence" value="ECO:0007669"/>
    <property type="project" value="TreeGrafter"/>
</dbReference>
<reference evidence="5" key="1">
    <citation type="journal article" date="2022" name="New Phytol.">
        <title>Evolutionary transition to the ectomycorrhizal habit in the genomes of a hyperdiverse lineage of mushroom-forming fungi.</title>
        <authorList>
            <person name="Looney B."/>
            <person name="Miyauchi S."/>
            <person name="Morin E."/>
            <person name="Drula E."/>
            <person name="Courty P.E."/>
            <person name="Kohler A."/>
            <person name="Kuo A."/>
            <person name="LaButti K."/>
            <person name="Pangilinan J."/>
            <person name="Lipzen A."/>
            <person name="Riley R."/>
            <person name="Andreopoulos W."/>
            <person name="He G."/>
            <person name="Johnson J."/>
            <person name="Nolan M."/>
            <person name="Tritt A."/>
            <person name="Barry K.W."/>
            <person name="Grigoriev I.V."/>
            <person name="Nagy L.G."/>
            <person name="Hibbett D."/>
            <person name="Henrissat B."/>
            <person name="Matheny P.B."/>
            <person name="Labbe J."/>
            <person name="Martin F.M."/>
        </authorList>
    </citation>
    <scope>NUCLEOTIDE SEQUENCE</scope>
    <source>
        <strain evidence="5">BPL690</strain>
    </source>
</reference>
<dbReference type="PROSITE" id="PS51194">
    <property type="entry name" value="HELICASE_CTER"/>
    <property type="match status" value="1"/>
</dbReference>
<comment type="caution">
    <text evidence="5">The sequence shown here is derived from an EMBL/GenBank/DDBJ whole genome shotgun (WGS) entry which is preliminary data.</text>
</comment>
<dbReference type="SUPFAM" id="SSF52540">
    <property type="entry name" value="P-loop containing nucleoside triphosphate hydrolases"/>
    <property type="match status" value="2"/>
</dbReference>
<dbReference type="PANTHER" id="PTHR45626">
    <property type="entry name" value="TRANSCRIPTION TERMINATION FACTOR 2-RELATED"/>
    <property type="match status" value="1"/>
</dbReference>
<dbReference type="InterPro" id="IPR014001">
    <property type="entry name" value="Helicase_ATP-bd"/>
</dbReference>
<gene>
    <name evidence="5" type="ORF">B0F90DRAFT_1808330</name>
</gene>
<dbReference type="InterPro" id="IPR050628">
    <property type="entry name" value="SNF2_RAD54_helicase_TF"/>
</dbReference>
<evidence type="ECO:0000256" key="3">
    <source>
        <dbReference type="ARBA" id="ARBA00022840"/>
    </source>
</evidence>
<dbReference type="InterPro" id="IPR049730">
    <property type="entry name" value="SNF2/RAD54-like_C"/>
</dbReference>
<dbReference type="Pfam" id="PF00271">
    <property type="entry name" value="Helicase_C"/>
    <property type="match status" value="1"/>
</dbReference>
<dbReference type="InterPro" id="IPR027417">
    <property type="entry name" value="P-loop_NTPase"/>
</dbReference>
<accession>A0AAD4MAR4</accession>
<dbReference type="Pfam" id="PF00176">
    <property type="entry name" value="SNF2-rel_dom"/>
    <property type="match status" value="1"/>
</dbReference>
<evidence type="ECO:0000256" key="2">
    <source>
        <dbReference type="ARBA" id="ARBA00022801"/>
    </source>
</evidence>
<dbReference type="Gene3D" id="3.40.50.300">
    <property type="entry name" value="P-loop containing nucleotide triphosphate hydrolases"/>
    <property type="match status" value="1"/>
</dbReference>
<keyword evidence="1" id="KW-0547">Nucleotide-binding</keyword>
<dbReference type="InterPro" id="IPR001650">
    <property type="entry name" value="Helicase_C-like"/>
</dbReference>
<evidence type="ECO:0000313" key="5">
    <source>
        <dbReference type="EMBL" id="KAI0306693.1"/>
    </source>
</evidence>
<organism evidence="5 6">
    <name type="scientific">Multifurca ochricompacta</name>
    <dbReference type="NCBI Taxonomy" id="376703"/>
    <lineage>
        <taxon>Eukaryota</taxon>
        <taxon>Fungi</taxon>
        <taxon>Dikarya</taxon>
        <taxon>Basidiomycota</taxon>
        <taxon>Agaricomycotina</taxon>
        <taxon>Agaricomycetes</taxon>
        <taxon>Russulales</taxon>
        <taxon>Russulaceae</taxon>
        <taxon>Multifurca</taxon>
    </lineage>
</organism>
<name>A0AAD4MAR4_9AGAM</name>
<dbReference type="Proteomes" id="UP001203297">
    <property type="component" value="Unassembled WGS sequence"/>
</dbReference>
<dbReference type="PANTHER" id="PTHR45626:SF51">
    <property type="entry name" value="SNF2-RELATED DOMAIN-CONTAINING PROTEIN"/>
    <property type="match status" value="1"/>
</dbReference>
<dbReference type="InterPro" id="IPR038718">
    <property type="entry name" value="SNF2-like_sf"/>
</dbReference>
<keyword evidence="6" id="KW-1185">Reference proteome</keyword>
<evidence type="ECO:0000256" key="1">
    <source>
        <dbReference type="ARBA" id="ARBA00022741"/>
    </source>
</evidence>
<dbReference type="GO" id="GO:0005524">
    <property type="term" value="F:ATP binding"/>
    <property type="evidence" value="ECO:0007669"/>
    <property type="project" value="UniProtKB-KW"/>
</dbReference>
<dbReference type="CDD" id="cd18793">
    <property type="entry name" value="SF2_C_SNF"/>
    <property type="match status" value="1"/>
</dbReference>
<proteinExistence type="predicted"/>
<dbReference type="AlphaFoldDB" id="A0AAD4MAR4"/>
<keyword evidence="2 5" id="KW-0378">Hydrolase</keyword>
<evidence type="ECO:0000313" key="6">
    <source>
        <dbReference type="Proteomes" id="UP001203297"/>
    </source>
</evidence>
<dbReference type="SMART" id="SM00487">
    <property type="entry name" value="DEXDc"/>
    <property type="match status" value="1"/>
</dbReference>
<protein>
    <submittedName>
        <fullName evidence="5">P-loop containing nucleoside triphosphate hydrolase protein</fullName>
    </submittedName>
</protein>
<feature type="domain" description="Helicase C-terminal" evidence="4">
    <location>
        <begin position="861"/>
        <end position="1019"/>
    </location>
</feature>
<evidence type="ECO:0000259" key="4">
    <source>
        <dbReference type="PROSITE" id="PS51194"/>
    </source>
</evidence>
<dbReference type="GO" id="GO:0016787">
    <property type="term" value="F:hydrolase activity"/>
    <property type="evidence" value="ECO:0007669"/>
    <property type="project" value="UniProtKB-KW"/>
</dbReference>
<dbReference type="InterPro" id="IPR000330">
    <property type="entry name" value="SNF2_N"/>
</dbReference>
<dbReference type="GO" id="GO:0006281">
    <property type="term" value="P:DNA repair"/>
    <property type="evidence" value="ECO:0007669"/>
    <property type="project" value="TreeGrafter"/>
</dbReference>
<dbReference type="EMBL" id="WTXG01000003">
    <property type="protein sequence ID" value="KAI0306693.1"/>
    <property type="molecule type" value="Genomic_DNA"/>
</dbReference>
<keyword evidence="3" id="KW-0067">ATP-binding</keyword>
<dbReference type="Gene3D" id="3.40.50.10810">
    <property type="entry name" value="Tandem AAA-ATPase domain"/>
    <property type="match status" value="1"/>
</dbReference>